<organism evidence="3 4">
    <name type="scientific">Botrimarina colliarenosi</name>
    <dbReference type="NCBI Taxonomy" id="2528001"/>
    <lineage>
        <taxon>Bacteria</taxon>
        <taxon>Pseudomonadati</taxon>
        <taxon>Planctomycetota</taxon>
        <taxon>Planctomycetia</taxon>
        <taxon>Pirellulales</taxon>
        <taxon>Lacipirellulaceae</taxon>
        <taxon>Botrimarina</taxon>
    </lineage>
</organism>
<dbReference type="RefSeq" id="WP_146445535.1">
    <property type="nucleotide sequence ID" value="NZ_SJPR01000003.1"/>
</dbReference>
<dbReference type="Pfam" id="PF07589">
    <property type="entry name" value="PEP-CTERM"/>
    <property type="match status" value="1"/>
</dbReference>
<feature type="domain" description="Ice-binding protein C-terminal" evidence="2">
    <location>
        <begin position="246"/>
        <end position="267"/>
    </location>
</feature>
<evidence type="ECO:0000259" key="2">
    <source>
        <dbReference type="Pfam" id="PF07589"/>
    </source>
</evidence>
<accession>A0A5C6ADA2</accession>
<dbReference type="Proteomes" id="UP000317421">
    <property type="component" value="Unassembled WGS sequence"/>
</dbReference>
<dbReference type="InterPro" id="IPR013424">
    <property type="entry name" value="Ice-binding_C"/>
</dbReference>
<evidence type="ECO:0000313" key="3">
    <source>
        <dbReference type="EMBL" id="TWT97041.1"/>
    </source>
</evidence>
<proteinExistence type="predicted"/>
<dbReference type="EMBL" id="SJPR01000003">
    <property type="protein sequence ID" value="TWT97041.1"/>
    <property type="molecule type" value="Genomic_DNA"/>
</dbReference>
<reference evidence="3 4" key="1">
    <citation type="submission" date="2019-02" db="EMBL/GenBank/DDBJ databases">
        <title>Deep-cultivation of Planctomycetes and their phenomic and genomic characterization uncovers novel biology.</title>
        <authorList>
            <person name="Wiegand S."/>
            <person name="Jogler M."/>
            <person name="Boedeker C."/>
            <person name="Pinto D."/>
            <person name="Vollmers J."/>
            <person name="Rivas-Marin E."/>
            <person name="Kohn T."/>
            <person name="Peeters S.H."/>
            <person name="Heuer A."/>
            <person name="Rast P."/>
            <person name="Oberbeckmann S."/>
            <person name="Bunk B."/>
            <person name="Jeske O."/>
            <person name="Meyerdierks A."/>
            <person name="Storesund J.E."/>
            <person name="Kallscheuer N."/>
            <person name="Luecker S."/>
            <person name="Lage O.M."/>
            <person name="Pohl T."/>
            <person name="Merkel B.J."/>
            <person name="Hornburger P."/>
            <person name="Mueller R.-W."/>
            <person name="Bruemmer F."/>
            <person name="Labrenz M."/>
            <person name="Spormann A.M."/>
            <person name="Op Den Camp H."/>
            <person name="Overmann J."/>
            <person name="Amann R."/>
            <person name="Jetten M.S.M."/>
            <person name="Mascher T."/>
            <person name="Medema M.H."/>
            <person name="Devos D.P."/>
            <person name="Kaster A.-K."/>
            <person name="Ovreas L."/>
            <person name="Rohde M."/>
            <person name="Galperin M.Y."/>
            <person name="Jogler C."/>
        </authorList>
    </citation>
    <scope>NUCLEOTIDE SEQUENCE [LARGE SCALE GENOMIC DNA]</scope>
    <source>
        <strain evidence="3 4">Pla108</strain>
    </source>
</reference>
<keyword evidence="4" id="KW-1185">Reference proteome</keyword>
<dbReference type="AlphaFoldDB" id="A0A5C6ADA2"/>
<evidence type="ECO:0000256" key="1">
    <source>
        <dbReference type="SAM" id="SignalP"/>
    </source>
</evidence>
<comment type="caution">
    <text evidence="3">The sequence shown here is derived from an EMBL/GenBank/DDBJ whole genome shotgun (WGS) entry which is preliminary data.</text>
</comment>
<gene>
    <name evidence="3" type="ORF">Pla108_28180</name>
</gene>
<dbReference type="OrthoDB" id="276883at2"/>
<name>A0A5C6ADA2_9BACT</name>
<protein>
    <recommendedName>
        <fullName evidence="2">Ice-binding protein C-terminal domain-containing protein</fullName>
    </recommendedName>
</protein>
<keyword evidence="1" id="KW-0732">Signal</keyword>
<feature type="chain" id="PRO_5022882296" description="Ice-binding protein C-terminal domain-containing protein" evidence="1">
    <location>
        <begin position="27"/>
        <end position="268"/>
    </location>
</feature>
<sequence length="268" mass="29228" precursor="true">MIPYKTLTNRMLAIAAAFALTTAASAATINFSSLETVLAAPTDMNSKMTALWTGWSTQVYEYNMPFIQLGNESDAPFAIDEFRMSIGDTNYGFSNVFFRKEETNSYPYPANGEYAITGFSTPDIEFDTRLEEGGDVLVVDFGARGGLKPGEVVRFQVDIDRDDDNGGMMRFADYTSVFFTPNGGADTTGNSELSLTYIGTNQTTNVTLPNYPVSAAVAGYLQTPRPYAVMQPIDVYPDTPFGFEEIPEPTTALMAALGLVTIASRRRG</sequence>
<evidence type="ECO:0000313" key="4">
    <source>
        <dbReference type="Proteomes" id="UP000317421"/>
    </source>
</evidence>
<feature type="signal peptide" evidence="1">
    <location>
        <begin position="1"/>
        <end position="26"/>
    </location>
</feature>